<accession>A0A1M7RET9</accession>
<dbReference type="InterPro" id="IPR013762">
    <property type="entry name" value="Integrase-like_cat_sf"/>
</dbReference>
<sequence length="512" mass="57750">MDNNIYRSRVFRLSGFQIPEAVVQERDRRYVTTQTITSGAFVHWPGGQPCVAVNQYLIVHSYEWTGGSAQAYAFQLAQLVTYCSRMGKAFGELSDGDIKIFIRELLNEKSGDLAGGAKRNNNTVRNIVHRCICFLDWFQRTLYRGAKPLVGRAGEGASITVTERWSKHLHRIEFGHRYMPEPVSTERKLPVSRQVIEALEDAIEIKGTLERLHEMTRRAHGLDEDFSAACVDYLWGRRRFLLWLLQSTGLRPGEMMMLTGRDLEAVLANEKDGKGTLLIPTLKRRRIDPPLRAFVLHGAQIENVRRYLVALQCWKSACRSHGVATDCADAIFLGTKPGQFGMPLTLSALEKDFLELRNEAGLRGQQVCFSMFRHRFITLEVRKLLKEFNLTGKKIITDSDYRALLERVRIKTGHADVRSLWHYIDLARNDDGLWDTVEASEARAASIDALNEELAVIRRDLVTGALAGLEAGSKMAQIAPLATSNSPTLGRVKFPQAGQSDCSLIDRSRVIF</sequence>
<dbReference type="GO" id="GO:0003677">
    <property type="term" value="F:DNA binding"/>
    <property type="evidence" value="ECO:0007669"/>
    <property type="project" value="InterPro"/>
</dbReference>
<dbReference type="Gene3D" id="1.10.443.10">
    <property type="entry name" value="Intergrase catalytic core"/>
    <property type="match status" value="1"/>
</dbReference>
<feature type="domain" description="Tyr recombinase" evidence="2">
    <location>
        <begin position="204"/>
        <end position="438"/>
    </location>
</feature>
<name>A0A1M7RET9_9BURK</name>
<dbReference type="PROSITE" id="PS51898">
    <property type="entry name" value="TYR_RECOMBINASE"/>
    <property type="match status" value="1"/>
</dbReference>
<dbReference type="GO" id="GO:0006310">
    <property type="term" value="P:DNA recombination"/>
    <property type="evidence" value="ECO:0007669"/>
    <property type="project" value="UniProtKB-KW"/>
</dbReference>
<proteinExistence type="predicted"/>
<dbReference type="Proteomes" id="UP000184339">
    <property type="component" value="Unassembled WGS sequence"/>
</dbReference>
<gene>
    <name evidence="3" type="ORF">SAMN05192549_12518</name>
</gene>
<keyword evidence="4" id="KW-1185">Reference proteome</keyword>
<keyword evidence="1" id="KW-0233">DNA recombination</keyword>
<protein>
    <recommendedName>
        <fullName evidence="2">Tyr recombinase domain-containing protein</fullName>
    </recommendedName>
</protein>
<dbReference type="SUPFAM" id="SSF56349">
    <property type="entry name" value="DNA breaking-rejoining enzymes"/>
    <property type="match status" value="1"/>
</dbReference>
<dbReference type="AlphaFoldDB" id="A0A1M7RET9"/>
<dbReference type="EMBL" id="FRCX01000025">
    <property type="protein sequence ID" value="SHN44736.1"/>
    <property type="molecule type" value="Genomic_DNA"/>
</dbReference>
<organism evidence="3 4">
    <name type="scientific">Duganella sacchari</name>
    <dbReference type="NCBI Taxonomy" id="551987"/>
    <lineage>
        <taxon>Bacteria</taxon>
        <taxon>Pseudomonadati</taxon>
        <taxon>Pseudomonadota</taxon>
        <taxon>Betaproteobacteria</taxon>
        <taxon>Burkholderiales</taxon>
        <taxon>Oxalobacteraceae</taxon>
        <taxon>Telluria group</taxon>
        <taxon>Duganella</taxon>
    </lineage>
</organism>
<evidence type="ECO:0000259" key="2">
    <source>
        <dbReference type="PROSITE" id="PS51898"/>
    </source>
</evidence>
<dbReference type="InterPro" id="IPR011010">
    <property type="entry name" value="DNA_brk_join_enz"/>
</dbReference>
<evidence type="ECO:0000313" key="4">
    <source>
        <dbReference type="Proteomes" id="UP000184339"/>
    </source>
</evidence>
<dbReference type="InterPro" id="IPR002104">
    <property type="entry name" value="Integrase_catalytic"/>
</dbReference>
<evidence type="ECO:0000256" key="1">
    <source>
        <dbReference type="ARBA" id="ARBA00023172"/>
    </source>
</evidence>
<dbReference type="GO" id="GO:0015074">
    <property type="term" value="P:DNA integration"/>
    <property type="evidence" value="ECO:0007669"/>
    <property type="project" value="InterPro"/>
</dbReference>
<dbReference type="STRING" id="551987.SAMN05192549_12518"/>
<evidence type="ECO:0000313" key="3">
    <source>
        <dbReference type="EMBL" id="SHN44736.1"/>
    </source>
</evidence>
<dbReference type="RefSeq" id="WP_139260740.1">
    <property type="nucleotide sequence ID" value="NZ_FRCX01000025.1"/>
</dbReference>
<dbReference type="OrthoDB" id="8533280at2"/>
<reference evidence="4" key="1">
    <citation type="submission" date="2016-11" db="EMBL/GenBank/DDBJ databases">
        <authorList>
            <person name="Varghese N."/>
            <person name="Submissions S."/>
        </authorList>
    </citation>
    <scope>NUCLEOTIDE SEQUENCE [LARGE SCALE GENOMIC DNA]</scope>
    <source>
        <strain evidence="4">Sac-22</strain>
    </source>
</reference>